<sequence length="485" mass="55613">MSDFRKLTIREKALKINLDPEIYGSFSEIGAGQEVAGTFFHAGASSGTIALSQSAYDMKISDSIYGESPRYVSAQRLKAMLVKDYDNICSKLDERKDNSKFFAFSNTIETLNFYKTNQGHGWLGLRFQLSPDSEPNTCVLHCQLNDNDTLLQQKAVGRLGVNLVYSCYYHHDNKEDFLKSLMDSIATGRVEIDMFNMEGPDFKDWDNRLISLKLVKMGLTPAAMFGPDGNNLQASEVLYKKNILVLRGRFRPPTLVNVDMFMSAYRQFKKEKDVDKENLTVLSELTLNNLINKGEKIDEKDFLDRVDILCSLGQTVIITNFQRYYKLVTYLSNINRERKIGVILGINNLKAIFDRKFYTHLKGGILEAFGMLFGRNVKLYVYPATNSEHDGLYNCENFELPDKLKGLFQYLTDNKQLEDITSANKKLLTIYSDDVLDMIKNGQEGWEEMVPTRVAHFIKEHCLFDYPCSVEEKKEAKKKEKEQYA</sequence>
<keyword evidence="1" id="KW-0675">Receptor</keyword>
<dbReference type="OrthoDB" id="179386at2"/>
<dbReference type="SUPFAM" id="SSF52374">
    <property type="entry name" value="Nucleotidylyl transferase"/>
    <property type="match status" value="1"/>
</dbReference>
<protein>
    <submittedName>
        <fullName evidence="1">TonB-dependent receptor</fullName>
    </submittedName>
</protein>
<dbReference type="Gene3D" id="3.40.50.620">
    <property type="entry name" value="HUPs"/>
    <property type="match status" value="1"/>
</dbReference>
<proteinExistence type="predicted"/>
<evidence type="ECO:0000313" key="2">
    <source>
        <dbReference type="Proteomes" id="UP000435357"/>
    </source>
</evidence>
<reference evidence="1 2" key="1">
    <citation type="submission" date="2019-09" db="EMBL/GenBank/DDBJ databases">
        <title>Genomes of Cryomorphaceae.</title>
        <authorList>
            <person name="Bowman J.P."/>
        </authorList>
    </citation>
    <scope>NUCLEOTIDE SEQUENCE [LARGE SCALE GENOMIC DNA]</scope>
    <source>
        <strain evidence="1 2">KCTC 52047</strain>
    </source>
</reference>
<dbReference type="Proteomes" id="UP000435357">
    <property type="component" value="Unassembled WGS sequence"/>
</dbReference>
<dbReference type="InterPro" id="IPR014729">
    <property type="entry name" value="Rossmann-like_a/b/a_fold"/>
</dbReference>
<comment type="caution">
    <text evidence="1">The sequence shown here is derived from an EMBL/GenBank/DDBJ whole genome shotgun (WGS) entry which is preliminary data.</text>
</comment>
<keyword evidence="2" id="KW-1185">Reference proteome</keyword>
<accession>A0A6N6M4R4</accession>
<name>A0A6N6M4R4_9FLAO</name>
<gene>
    <name evidence="1" type="ORF">F3059_07115</name>
</gene>
<organism evidence="1 2">
    <name type="scientific">Salibacter halophilus</name>
    <dbReference type="NCBI Taxonomy" id="1803916"/>
    <lineage>
        <taxon>Bacteria</taxon>
        <taxon>Pseudomonadati</taxon>
        <taxon>Bacteroidota</taxon>
        <taxon>Flavobacteriia</taxon>
        <taxon>Flavobacteriales</taxon>
        <taxon>Salibacteraceae</taxon>
        <taxon>Salibacter</taxon>
    </lineage>
</organism>
<dbReference type="RefSeq" id="WP_151167655.1">
    <property type="nucleotide sequence ID" value="NZ_WACR01000005.1"/>
</dbReference>
<evidence type="ECO:0000313" key="1">
    <source>
        <dbReference type="EMBL" id="KAB1064461.1"/>
    </source>
</evidence>
<dbReference type="AlphaFoldDB" id="A0A6N6M4R4"/>
<dbReference type="EMBL" id="WACR01000005">
    <property type="protein sequence ID" value="KAB1064461.1"/>
    <property type="molecule type" value="Genomic_DNA"/>
</dbReference>